<gene>
    <name evidence="4" type="ORF">TWF106_009009</name>
    <name evidence="3" type="ORF">TWF191_002235</name>
    <name evidence="5" type="ORF">TWF679_005810</name>
    <name evidence="2" type="ORF">TWF788_003199</name>
</gene>
<dbReference type="Proteomes" id="UP000614610">
    <property type="component" value="Unassembled WGS sequence"/>
</dbReference>
<dbReference type="EMBL" id="JAABOE010000168">
    <property type="protein sequence ID" value="KAF3160244.1"/>
    <property type="molecule type" value="Genomic_DNA"/>
</dbReference>
<reference evidence="6 7" key="1">
    <citation type="submission" date="2019-06" db="EMBL/GenBank/DDBJ databases">
        <authorList>
            <person name="Palmer J.M."/>
        </authorList>
    </citation>
    <scope>NUCLEOTIDE SEQUENCE [LARGE SCALE GENOMIC DNA]</scope>
    <source>
        <strain evidence="4 6">TWF106</strain>
        <strain evidence="3 8">TWF191</strain>
        <strain evidence="5">TWF679</strain>
        <strain evidence="2 7">TWF788</strain>
    </source>
</reference>
<dbReference type="EMBL" id="WIWT01000003">
    <property type="protein sequence ID" value="KAF3222329.1"/>
    <property type="molecule type" value="Genomic_DNA"/>
</dbReference>
<dbReference type="OrthoDB" id="5317242at2759"/>
<evidence type="ECO:0000313" key="3">
    <source>
        <dbReference type="EMBL" id="KAF3204541.1"/>
    </source>
</evidence>
<dbReference type="Proteomes" id="UP000479691">
    <property type="component" value="Unassembled WGS sequence"/>
</dbReference>
<proteinExistence type="predicted"/>
<sequence length="171" mass="18372">MLLCLPTLSLLGLSAVASATNTPKDFYLVTSSSSMSCPNSSDLPNASAISTFNPYYQEDFLLRTIGPGYNSLPVFNLKRGNLATIASLPHGGPVATFTTKRPQGDTELKFNPSPNTSRGPLTIRNGLIGYHGIINRWFTCPGDFGESVITYEGVKPGCTQVYLHAASHPPY</sequence>
<evidence type="ECO:0000256" key="1">
    <source>
        <dbReference type="SAM" id="SignalP"/>
    </source>
</evidence>
<accession>A0A6G1MCD4</accession>
<evidence type="ECO:0000313" key="5">
    <source>
        <dbReference type="EMBL" id="KAF3222329.1"/>
    </source>
</evidence>
<evidence type="ECO:0000313" key="4">
    <source>
        <dbReference type="EMBL" id="KAF3214652.1"/>
    </source>
</evidence>
<evidence type="ECO:0000313" key="6">
    <source>
        <dbReference type="Proteomes" id="UP000472727"/>
    </source>
</evidence>
<dbReference type="EMBL" id="WIPF01000143">
    <property type="protein sequence ID" value="KAF3204541.1"/>
    <property type="molecule type" value="Genomic_DNA"/>
</dbReference>
<comment type="caution">
    <text evidence="3">The sequence shown here is derived from an EMBL/GenBank/DDBJ whole genome shotgun (WGS) entry which is preliminary data.</text>
</comment>
<keyword evidence="1" id="KW-0732">Signal</keyword>
<dbReference type="EMBL" id="WIWS01000058">
    <property type="protein sequence ID" value="KAF3214652.1"/>
    <property type="molecule type" value="Genomic_DNA"/>
</dbReference>
<evidence type="ECO:0000313" key="2">
    <source>
        <dbReference type="EMBL" id="KAF3160244.1"/>
    </source>
</evidence>
<feature type="signal peptide" evidence="1">
    <location>
        <begin position="1"/>
        <end position="19"/>
    </location>
</feature>
<dbReference type="AlphaFoldDB" id="A0A6G1MCD4"/>
<evidence type="ECO:0000313" key="7">
    <source>
        <dbReference type="Proteomes" id="UP000479691"/>
    </source>
</evidence>
<evidence type="ECO:0000313" key="8">
    <source>
        <dbReference type="Proteomes" id="UP000483672"/>
    </source>
</evidence>
<protein>
    <submittedName>
        <fullName evidence="3">Uncharacterized protein</fullName>
    </submittedName>
</protein>
<feature type="chain" id="PRO_5041171396" evidence="1">
    <location>
        <begin position="20"/>
        <end position="171"/>
    </location>
</feature>
<dbReference type="Proteomes" id="UP000483672">
    <property type="component" value="Unassembled WGS sequence"/>
</dbReference>
<name>A0A6G1MCD4_ORBOL</name>
<organism evidence="3 8">
    <name type="scientific">Orbilia oligospora</name>
    <name type="common">Nematode-trapping fungus</name>
    <name type="synonym">Arthrobotrys oligospora</name>
    <dbReference type="NCBI Taxonomy" id="2813651"/>
    <lineage>
        <taxon>Eukaryota</taxon>
        <taxon>Fungi</taxon>
        <taxon>Dikarya</taxon>
        <taxon>Ascomycota</taxon>
        <taxon>Pezizomycotina</taxon>
        <taxon>Orbiliomycetes</taxon>
        <taxon>Orbiliales</taxon>
        <taxon>Orbiliaceae</taxon>
        <taxon>Orbilia</taxon>
    </lineage>
</organism>
<dbReference type="Proteomes" id="UP000472727">
    <property type="component" value="Unassembled WGS sequence"/>
</dbReference>